<feature type="region of interest" description="Disordered" evidence="9">
    <location>
        <begin position="89"/>
        <end position="120"/>
    </location>
</feature>
<dbReference type="AlphaFoldDB" id="B4H7I5"/>
<dbReference type="PRINTS" id="PR00722">
    <property type="entry name" value="CHYMOTRYPSIN"/>
</dbReference>
<dbReference type="PROSITE" id="PS51888">
    <property type="entry name" value="CLIP"/>
    <property type="match status" value="1"/>
</dbReference>
<feature type="compositionally biased region" description="Polar residues" evidence="9">
    <location>
        <begin position="141"/>
        <end position="151"/>
    </location>
</feature>
<sequence length="623" mass="67270">MSRRQVGLLLAVLFLLDSCGLNTASEEGEECMVKENLPGICRPSSACEPFVDGYIKSGILSINDVPSCGLGPREEIICCPTKPCCPNDPSSKGTATAPATPPAPSPAPAPAPSPAPPPVTILELSRESRLDQGDSFFDFNQILSTPRSVPQPTGKGGRTHDAIRMRPEPFQSIGQWGVAPPSTTTTPRSVPPWGWTDGTPRIVNKPLTIPDPRPRAPQHLQQGNRRPGNNLIHVVNERLRQQRMTIEPASEVGSLSLQTPVTPVTPVHLVTPVTPTKKVLVDPFAPFRFQAKEQKGYVVPSDASMFPFRIPETTSTARPPVSATPISRVDVPTESNEGQERPSVVACRRIQSRYGENRLTVHILEGIPVNPGVYPHMVAIAYSTFGGSPEYRCGGSLISSRFVLTAAHCVNSMENTPIFVRLGTVNIESPPPQYKDIGLKNIIIHPNYVSSSKYNDIALMELAEEVNFANNSNIYPACLHTDPKDPPLSSKLFVAGWGTMNLTNRSRSKVLLRAPLDLVPLDKCNQLFSEQPSTIRALKQGVIDSMMCAADLKELKADACAGDSGGPLILDINVEDGLYSIVGIISAGFGCATKTPGLYTRVASYLDFIEGIVWPDRVLGAGI</sequence>
<dbReference type="GO" id="GO:0006508">
    <property type="term" value="P:proteolysis"/>
    <property type="evidence" value="ECO:0007669"/>
    <property type="project" value="UniProtKB-KW"/>
</dbReference>
<keyword evidence="8" id="KW-0645">Protease</keyword>
<accession>B4H7I5</accession>
<dbReference type="InterPro" id="IPR033116">
    <property type="entry name" value="TRYPSIN_SER"/>
</dbReference>
<dbReference type="Gene3D" id="2.40.10.10">
    <property type="entry name" value="Trypsin-like serine proteases"/>
    <property type="match status" value="1"/>
</dbReference>
<feature type="region of interest" description="Disordered" evidence="9">
    <location>
        <begin position="139"/>
        <end position="228"/>
    </location>
</feature>
<dbReference type="GO" id="GO:0046872">
    <property type="term" value="F:metal ion binding"/>
    <property type="evidence" value="ECO:0007669"/>
    <property type="project" value="UniProtKB-KW"/>
</dbReference>
<name>B4H7I5_DROPE</name>
<evidence type="ECO:0000313" key="14">
    <source>
        <dbReference type="Proteomes" id="UP000008744"/>
    </source>
</evidence>
<dbReference type="STRING" id="7234.B4H7I5"/>
<dbReference type="FunFam" id="2.40.10.10:FF:000028">
    <property type="entry name" value="Serine protease easter"/>
    <property type="match status" value="1"/>
</dbReference>
<dbReference type="KEGG" id="dpe:6601779"/>
<keyword evidence="5" id="KW-1015">Disulfide bond</keyword>
<feature type="signal peptide" evidence="10">
    <location>
        <begin position="1"/>
        <end position="24"/>
    </location>
</feature>
<evidence type="ECO:0000256" key="7">
    <source>
        <dbReference type="ARBA" id="ARBA00024195"/>
    </source>
</evidence>
<keyword evidence="3" id="KW-0106">Calcium</keyword>
<feature type="domain" description="Peptidase S1" evidence="11">
    <location>
        <begin position="363"/>
        <end position="614"/>
    </location>
</feature>
<reference evidence="13 14" key="1">
    <citation type="journal article" date="2007" name="Nature">
        <title>Evolution of genes and genomes on the Drosophila phylogeny.</title>
        <authorList>
            <consortium name="Drosophila 12 Genomes Consortium"/>
            <person name="Clark A.G."/>
            <person name="Eisen M.B."/>
            <person name="Smith D.R."/>
            <person name="Bergman C.M."/>
            <person name="Oliver B."/>
            <person name="Markow T.A."/>
            <person name="Kaufman T.C."/>
            <person name="Kellis M."/>
            <person name="Gelbart W."/>
            <person name="Iyer V.N."/>
            <person name="Pollard D.A."/>
            <person name="Sackton T.B."/>
            <person name="Larracuente A.M."/>
            <person name="Singh N.D."/>
            <person name="Abad J.P."/>
            <person name="Abt D.N."/>
            <person name="Adryan B."/>
            <person name="Aguade M."/>
            <person name="Akashi H."/>
            <person name="Anderson W.W."/>
            <person name="Aquadro C.F."/>
            <person name="Ardell D.H."/>
            <person name="Arguello R."/>
            <person name="Artieri C.G."/>
            <person name="Barbash D.A."/>
            <person name="Barker D."/>
            <person name="Barsanti P."/>
            <person name="Batterham P."/>
            <person name="Batzoglou S."/>
            <person name="Begun D."/>
            <person name="Bhutkar A."/>
            <person name="Blanco E."/>
            <person name="Bosak S.A."/>
            <person name="Bradley R.K."/>
            <person name="Brand A.D."/>
            <person name="Brent M.R."/>
            <person name="Brooks A.N."/>
            <person name="Brown R.H."/>
            <person name="Butlin R.K."/>
            <person name="Caggese C."/>
            <person name="Calvi B.R."/>
            <person name="Bernardo de Carvalho A."/>
            <person name="Caspi A."/>
            <person name="Castrezana S."/>
            <person name="Celniker S.E."/>
            <person name="Chang J.L."/>
            <person name="Chapple C."/>
            <person name="Chatterji S."/>
            <person name="Chinwalla A."/>
            <person name="Civetta A."/>
            <person name="Clifton S.W."/>
            <person name="Comeron J.M."/>
            <person name="Costello J.C."/>
            <person name="Coyne J.A."/>
            <person name="Daub J."/>
            <person name="David R.G."/>
            <person name="Delcher A.L."/>
            <person name="Delehaunty K."/>
            <person name="Do C.B."/>
            <person name="Ebling H."/>
            <person name="Edwards K."/>
            <person name="Eickbush T."/>
            <person name="Evans J.D."/>
            <person name="Filipski A."/>
            <person name="Findeiss S."/>
            <person name="Freyhult E."/>
            <person name="Fulton L."/>
            <person name="Fulton R."/>
            <person name="Garcia A.C."/>
            <person name="Gardiner A."/>
            <person name="Garfield D.A."/>
            <person name="Garvin B.E."/>
            <person name="Gibson G."/>
            <person name="Gilbert D."/>
            <person name="Gnerre S."/>
            <person name="Godfrey J."/>
            <person name="Good R."/>
            <person name="Gotea V."/>
            <person name="Gravely B."/>
            <person name="Greenberg A.J."/>
            <person name="Griffiths-Jones S."/>
            <person name="Gross S."/>
            <person name="Guigo R."/>
            <person name="Gustafson E.A."/>
            <person name="Haerty W."/>
            <person name="Hahn M.W."/>
            <person name="Halligan D.L."/>
            <person name="Halpern A.L."/>
            <person name="Halter G.M."/>
            <person name="Han M.V."/>
            <person name="Heger A."/>
            <person name="Hillier L."/>
            <person name="Hinrichs A.S."/>
            <person name="Holmes I."/>
            <person name="Hoskins R.A."/>
            <person name="Hubisz M.J."/>
            <person name="Hultmark D."/>
            <person name="Huntley M.A."/>
            <person name="Jaffe D.B."/>
            <person name="Jagadeeshan S."/>
            <person name="Jeck W.R."/>
            <person name="Johnson J."/>
            <person name="Jones C.D."/>
            <person name="Jordan W.C."/>
            <person name="Karpen G.H."/>
            <person name="Kataoka E."/>
            <person name="Keightley P.D."/>
            <person name="Kheradpour P."/>
            <person name="Kirkness E.F."/>
            <person name="Koerich L.B."/>
            <person name="Kristiansen K."/>
            <person name="Kudrna D."/>
            <person name="Kulathinal R.J."/>
            <person name="Kumar S."/>
            <person name="Kwok R."/>
            <person name="Lander E."/>
            <person name="Langley C.H."/>
            <person name="Lapoint R."/>
            <person name="Lazzaro B.P."/>
            <person name="Lee S.J."/>
            <person name="Levesque L."/>
            <person name="Li R."/>
            <person name="Lin C.F."/>
            <person name="Lin M.F."/>
            <person name="Lindblad-Toh K."/>
            <person name="Llopart A."/>
            <person name="Long M."/>
            <person name="Low L."/>
            <person name="Lozovsky E."/>
            <person name="Lu J."/>
            <person name="Luo M."/>
            <person name="Machado C.A."/>
            <person name="Makalowski W."/>
            <person name="Marzo M."/>
            <person name="Matsuda M."/>
            <person name="Matzkin L."/>
            <person name="McAllister B."/>
            <person name="McBride C.S."/>
            <person name="McKernan B."/>
            <person name="McKernan K."/>
            <person name="Mendez-Lago M."/>
            <person name="Minx P."/>
            <person name="Mollenhauer M.U."/>
            <person name="Montooth K."/>
            <person name="Mount S.M."/>
            <person name="Mu X."/>
            <person name="Myers E."/>
            <person name="Negre B."/>
            <person name="Newfeld S."/>
            <person name="Nielsen R."/>
            <person name="Noor M.A."/>
            <person name="O'Grady P."/>
            <person name="Pachter L."/>
            <person name="Papaceit M."/>
            <person name="Parisi M.J."/>
            <person name="Parisi M."/>
            <person name="Parts L."/>
            <person name="Pedersen J.S."/>
            <person name="Pesole G."/>
            <person name="Phillippy A.M."/>
            <person name="Ponting C.P."/>
            <person name="Pop M."/>
            <person name="Porcelli D."/>
            <person name="Powell J.R."/>
            <person name="Prohaska S."/>
            <person name="Pruitt K."/>
            <person name="Puig M."/>
            <person name="Quesneville H."/>
            <person name="Ram K.R."/>
            <person name="Rand D."/>
            <person name="Rasmussen M.D."/>
            <person name="Reed L.K."/>
            <person name="Reenan R."/>
            <person name="Reily A."/>
            <person name="Remington K.A."/>
            <person name="Rieger T.T."/>
            <person name="Ritchie M.G."/>
            <person name="Robin C."/>
            <person name="Rogers Y.H."/>
            <person name="Rohde C."/>
            <person name="Rozas J."/>
            <person name="Rubenfield M.J."/>
            <person name="Ruiz A."/>
            <person name="Russo S."/>
            <person name="Salzberg S.L."/>
            <person name="Sanchez-Gracia A."/>
            <person name="Saranga D.J."/>
            <person name="Sato H."/>
            <person name="Schaeffer S.W."/>
            <person name="Schatz M.C."/>
            <person name="Schlenke T."/>
            <person name="Schwartz R."/>
            <person name="Segarra C."/>
            <person name="Singh R.S."/>
            <person name="Sirot L."/>
            <person name="Sirota M."/>
            <person name="Sisneros N.B."/>
            <person name="Smith C.D."/>
            <person name="Smith T.F."/>
            <person name="Spieth J."/>
            <person name="Stage D.E."/>
            <person name="Stark A."/>
            <person name="Stephan W."/>
            <person name="Strausberg R.L."/>
            <person name="Strempel S."/>
            <person name="Sturgill D."/>
            <person name="Sutton G."/>
            <person name="Sutton G.G."/>
            <person name="Tao W."/>
            <person name="Teichmann S."/>
            <person name="Tobari Y.N."/>
            <person name="Tomimura Y."/>
            <person name="Tsolas J.M."/>
            <person name="Valente V.L."/>
            <person name="Venter E."/>
            <person name="Venter J.C."/>
            <person name="Vicario S."/>
            <person name="Vieira F.G."/>
            <person name="Vilella A.J."/>
            <person name="Villasante A."/>
            <person name="Walenz B."/>
            <person name="Wang J."/>
            <person name="Wasserman M."/>
            <person name="Watts T."/>
            <person name="Wilson D."/>
            <person name="Wilson R.K."/>
            <person name="Wing R.A."/>
            <person name="Wolfner M.F."/>
            <person name="Wong A."/>
            <person name="Wong G.K."/>
            <person name="Wu C.I."/>
            <person name="Wu G."/>
            <person name="Yamamoto D."/>
            <person name="Yang H.P."/>
            <person name="Yang S.P."/>
            <person name="Yorke J.A."/>
            <person name="Yoshida K."/>
            <person name="Zdobnov E."/>
            <person name="Zhang P."/>
            <person name="Zhang Y."/>
            <person name="Zimin A.V."/>
            <person name="Baldwin J."/>
            <person name="Abdouelleil A."/>
            <person name="Abdulkadir J."/>
            <person name="Abebe A."/>
            <person name="Abera B."/>
            <person name="Abreu J."/>
            <person name="Acer S.C."/>
            <person name="Aftuck L."/>
            <person name="Alexander A."/>
            <person name="An P."/>
            <person name="Anderson E."/>
            <person name="Anderson S."/>
            <person name="Arachi H."/>
            <person name="Azer M."/>
            <person name="Bachantsang P."/>
            <person name="Barry A."/>
            <person name="Bayul T."/>
            <person name="Berlin A."/>
            <person name="Bessette D."/>
            <person name="Bloom T."/>
            <person name="Blye J."/>
            <person name="Boguslavskiy L."/>
            <person name="Bonnet C."/>
            <person name="Boukhgalter B."/>
            <person name="Bourzgui I."/>
            <person name="Brown A."/>
            <person name="Cahill P."/>
            <person name="Channer S."/>
            <person name="Cheshatsang Y."/>
            <person name="Chuda L."/>
            <person name="Citroen M."/>
            <person name="Collymore A."/>
            <person name="Cooke P."/>
            <person name="Costello M."/>
            <person name="D'Aco K."/>
            <person name="Daza R."/>
            <person name="De Haan G."/>
            <person name="DeGray S."/>
            <person name="DeMaso C."/>
            <person name="Dhargay N."/>
            <person name="Dooley K."/>
            <person name="Dooley E."/>
            <person name="Doricent M."/>
            <person name="Dorje P."/>
            <person name="Dorjee K."/>
            <person name="Dupes A."/>
            <person name="Elong R."/>
            <person name="Falk J."/>
            <person name="Farina A."/>
            <person name="Faro S."/>
            <person name="Ferguson D."/>
            <person name="Fisher S."/>
            <person name="Foley C.D."/>
            <person name="Franke A."/>
            <person name="Friedrich D."/>
            <person name="Gadbois L."/>
            <person name="Gearin G."/>
            <person name="Gearin C.R."/>
            <person name="Giannoukos G."/>
            <person name="Goode T."/>
            <person name="Graham J."/>
            <person name="Grandbois E."/>
            <person name="Grewal S."/>
            <person name="Gyaltsen K."/>
            <person name="Hafez N."/>
            <person name="Hagos B."/>
            <person name="Hall J."/>
            <person name="Henson C."/>
            <person name="Hollinger A."/>
            <person name="Honan T."/>
            <person name="Huard M.D."/>
            <person name="Hughes L."/>
            <person name="Hurhula B."/>
            <person name="Husby M.E."/>
            <person name="Kamat A."/>
            <person name="Kanga B."/>
            <person name="Kashin S."/>
            <person name="Khazanovich D."/>
            <person name="Kisner P."/>
            <person name="Lance K."/>
            <person name="Lara M."/>
            <person name="Lee W."/>
            <person name="Lennon N."/>
            <person name="Letendre F."/>
            <person name="LeVine R."/>
            <person name="Lipovsky A."/>
            <person name="Liu X."/>
            <person name="Liu J."/>
            <person name="Liu S."/>
            <person name="Lokyitsang T."/>
            <person name="Lokyitsang Y."/>
            <person name="Lubonja R."/>
            <person name="Lui A."/>
            <person name="MacDonald P."/>
            <person name="Magnisalis V."/>
            <person name="Maru K."/>
            <person name="Matthews C."/>
            <person name="McCusker W."/>
            <person name="McDonough S."/>
            <person name="Mehta T."/>
            <person name="Meldrim J."/>
            <person name="Meneus L."/>
            <person name="Mihai O."/>
            <person name="Mihalev A."/>
            <person name="Mihova T."/>
            <person name="Mittelman R."/>
            <person name="Mlenga V."/>
            <person name="Montmayeur A."/>
            <person name="Mulrain L."/>
            <person name="Navidi A."/>
            <person name="Naylor J."/>
            <person name="Negash T."/>
            <person name="Nguyen T."/>
            <person name="Nguyen N."/>
            <person name="Nicol R."/>
            <person name="Norbu C."/>
            <person name="Norbu N."/>
            <person name="Novod N."/>
            <person name="O'Neill B."/>
            <person name="Osman S."/>
            <person name="Markiewicz E."/>
            <person name="Oyono O.L."/>
            <person name="Patti C."/>
            <person name="Phunkhang P."/>
            <person name="Pierre F."/>
            <person name="Priest M."/>
            <person name="Raghuraman S."/>
            <person name="Rege F."/>
            <person name="Reyes R."/>
            <person name="Rise C."/>
            <person name="Rogov P."/>
            <person name="Ross K."/>
            <person name="Ryan E."/>
            <person name="Settipalli S."/>
            <person name="Shea T."/>
            <person name="Sherpa N."/>
            <person name="Shi L."/>
            <person name="Shih D."/>
            <person name="Sparrow T."/>
            <person name="Spaulding J."/>
            <person name="Stalker J."/>
            <person name="Stange-Thomann N."/>
            <person name="Stavropoulos S."/>
            <person name="Stone C."/>
            <person name="Strader C."/>
            <person name="Tesfaye S."/>
            <person name="Thomson T."/>
            <person name="Thoulutsang Y."/>
            <person name="Thoulutsang D."/>
            <person name="Topham K."/>
            <person name="Topping I."/>
            <person name="Tsamla T."/>
            <person name="Vassiliev H."/>
            <person name="Vo A."/>
            <person name="Wangchuk T."/>
            <person name="Wangdi T."/>
            <person name="Weiand M."/>
            <person name="Wilkinson J."/>
            <person name="Wilson A."/>
            <person name="Yadav S."/>
            <person name="Young G."/>
            <person name="Yu Q."/>
            <person name="Zembek L."/>
            <person name="Zhong D."/>
            <person name="Zimmer A."/>
            <person name="Zwirko Z."/>
            <person name="Jaffe D.B."/>
            <person name="Alvarez P."/>
            <person name="Brockman W."/>
            <person name="Butler J."/>
            <person name="Chin C."/>
            <person name="Gnerre S."/>
            <person name="Grabherr M."/>
            <person name="Kleber M."/>
            <person name="Mauceli E."/>
            <person name="MacCallum I."/>
        </authorList>
    </citation>
    <scope>NUCLEOTIDE SEQUENCE [LARGE SCALE GENOMIC DNA]</scope>
    <source>
        <strain evidence="14">MSH-3 / Tucson 14011-0111.49</strain>
    </source>
</reference>
<dbReference type="InterPro" id="IPR018114">
    <property type="entry name" value="TRYPSIN_HIS"/>
</dbReference>
<keyword evidence="1" id="KW-0479">Metal-binding</keyword>
<dbReference type="eggNOG" id="KOG3627">
    <property type="taxonomic scope" value="Eukaryota"/>
</dbReference>
<dbReference type="InterPro" id="IPR009003">
    <property type="entry name" value="Peptidase_S1_PA"/>
</dbReference>
<evidence type="ECO:0000256" key="5">
    <source>
        <dbReference type="ARBA" id="ARBA00023157"/>
    </source>
</evidence>
<dbReference type="PANTHER" id="PTHR24258">
    <property type="entry name" value="SERINE PROTEASE-RELATED"/>
    <property type="match status" value="1"/>
</dbReference>
<dbReference type="OrthoDB" id="6357057at2759"/>
<evidence type="ECO:0000256" key="8">
    <source>
        <dbReference type="RuleBase" id="RU363034"/>
    </source>
</evidence>
<keyword evidence="8" id="KW-0378">Hydrolase</keyword>
<dbReference type="EMBL" id="CH479218">
    <property type="protein sequence ID" value="EDW33796.1"/>
    <property type="molecule type" value="Genomic_DNA"/>
</dbReference>
<dbReference type="PROSITE" id="PS00135">
    <property type="entry name" value="TRYPSIN_SER"/>
    <property type="match status" value="1"/>
</dbReference>
<dbReference type="SMART" id="SM00020">
    <property type="entry name" value="Tryp_SPc"/>
    <property type="match status" value="1"/>
</dbReference>
<dbReference type="OMA" id="PLAQCND"/>
<feature type="region of interest" description="Disordered" evidence="9">
    <location>
        <begin position="314"/>
        <end position="343"/>
    </location>
</feature>
<keyword evidence="8" id="KW-0720">Serine protease</keyword>
<feature type="compositionally biased region" description="Low complexity" evidence="9">
    <location>
        <begin position="180"/>
        <end position="192"/>
    </location>
</feature>
<evidence type="ECO:0000259" key="11">
    <source>
        <dbReference type="PROSITE" id="PS50240"/>
    </source>
</evidence>
<evidence type="ECO:0000256" key="6">
    <source>
        <dbReference type="ARBA" id="ARBA00023180"/>
    </source>
</evidence>
<protein>
    <submittedName>
        <fullName evidence="13">GL27032</fullName>
    </submittedName>
</protein>
<keyword evidence="2 10" id="KW-0732">Signal</keyword>
<keyword evidence="4" id="KW-0865">Zymogen</keyword>
<dbReference type="Pfam" id="PF00089">
    <property type="entry name" value="Trypsin"/>
    <property type="match status" value="1"/>
</dbReference>
<dbReference type="CDD" id="cd00190">
    <property type="entry name" value="Tryp_SPc"/>
    <property type="match status" value="1"/>
</dbReference>
<feature type="compositionally biased region" description="Basic and acidic residues" evidence="9">
    <location>
        <begin position="158"/>
        <end position="167"/>
    </location>
</feature>
<evidence type="ECO:0000256" key="3">
    <source>
        <dbReference type="ARBA" id="ARBA00022837"/>
    </source>
</evidence>
<feature type="compositionally biased region" description="Pro residues" evidence="9">
    <location>
        <begin position="99"/>
        <end position="119"/>
    </location>
</feature>
<evidence type="ECO:0000256" key="10">
    <source>
        <dbReference type="SAM" id="SignalP"/>
    </source>
</evidence>
<feature type="chain" id="PRO_5002808286" evidence="10">
    <location>
        <begin position="25"/>
        <end position="623"/>
    </location>
</feature>
<evidence type="ECO:0000256" key="2">
    <source>
        <dbReference type="ARBA" id="ARBA00022729"/>
    </source>
</evidence>
<dbReference type="GO" id="GO:0004252">
    <property type="term" value="F:serine-type endopeptidase activity"/>
    <property type="evidence" value="ECO:0007669"/>
    <property type="project" value="InterPro"/>
</dbReference>
<dbReference type="Proteomes" id="UP000008744">
    <property type="component" value="Unassembled WGS sequence"/>
</dbReference>
<evidence type="ECO:0000259" key="12">
    <source>
        <dbReference type="PROSITE" id="PS51888"/>
    </source>
</evidence>
<dbReference type="PROSITE" id="PS50240">
    <property type="entry name" value="TRYPSIN_DOM"/>
    <property type="match status" value="1"/>
</dbReference>
<proteinExistence type="inferred from homology"/>
<keyword evidence="14" id="KW-1185">Reference proteome</keyword>
<keyword evidence="6" id="KW-0325">Glycoprotein</keyword>
<evidence type="ECO:0000256" key="4">
    <source>
        <dbReference type="ARBA" id="ARBA00023145"/>
    </source>
</evidence>
<dbReference type="InterPro" id="IPR043504">
    <property type="entry name" value="Peptidase_S1_PA_chymotrypsin"/>
</dbReference>
<gene>
    <name evidence="13" type="primary">Dper\GL27032</name>
    <name evidence="13" type="ORF">Dper_GL27032</name>
</gene>
<evidence type="ECO:0000256" key="9">
    <source>
        <dbReference type="SAM" id="MobiDB-lite"/>
    </source>
</evidence>
<evidence type="ECO:0000313" key="13">
    <source>
        <dbReference type="EMBL" id="EDW33796.1"/>
    </source>
</evidence>
<dbReference type="PANTHER" id="PTHR24258:SF116">
    <property type="entry name" value="FI16631P1-RELATED"/>
    <property type="match status" value="1"/>
</dbReference>
<feature type="domain" description="Clip" evidence="12">
    <location>
        <begin position="30"/>
        <end position="79"/>
    </location>
</feature>
<dbReference type="MEROPS" id="S01.421"/>
<dbReference type="InterPro" id="IPR022700">
    <property type="entry name" value="CLIP"/>
</dbReference>
<comment type="similarity">
    <text evidence="7">Belongs to the peptidase S1 family. CLIP subfamily.</text>
</comment>
<dbReference type="SMR" id="B4H7I5"/>
<organism evidence="14">
    <name type="scientific">Drosophila persimilis</name>
    <name type="common">Fruit fly</name>
    <dbReference type="NCBI Taxonomy" id="7234"/>
    <lineage>
        <taxon>Eukaryota</taxon>
        <taxon>Metazoa</taxon>
        <taxon>Ecdysozoa</taxon>
        <taxon>Arthropoda</taxon>
        <taxon>Hexapoda</taxon>
        <taxon>Insecta</taxon>
        <taxon>Pterygota</taxon>
        <taxon>Neoptera</taxon>
        <taxon>Endopterygota</taxon>
        <taxon>Diptera</taxon>
        <taxon>Brachycera</taxon>
        <taxon>Muscomorpha</taxon>
        <taxon>Ephydroidea</taxon>
        <taxon>Drosophilidae</taxon>
        <taxon>Drosophila</taxon>
        <taxon>Sophophora</taxon>
    </lineage>
</organism>
<dbReference type="HOGENOM" id="CLU_006842_0_3_1"/>
<dbReference type="PROSITE" id="PS00134">
    <property type="entry name" value="TRYPSIN_HIS"/>
    <property type="match status" value="1"/>
</dbReference>
<dbReference type="PhylomeDB" id="B4H7I5"/>
<dbReference type="InterPro" id="IPR001254">
    <property type="entry name" value="Trypsin_dom"/>
</dbReference>
<dbReference type="SUPFAM" id="SSF50494">
    <property type="entry name" value="Trypsin-like serine proteases"/>
    <property type="match status" value="1"/>
</dbReference>
<dbReference type="InterPro" id="IPR001314">
    <property type="entry name" value="Peptidase_S1A"/>
</dbReference>
<evidence type="ECO:0000256" key="1">
    <source>
        <dbReference type="ARBA" id="ARBA00022723"/>
    </source>
</evidence>
<dbReference type="SMART" id="SM00680">
    <property type="entry name" value="CLIP"/>
    <property type="match status" value="1"/>
</dbReference>